<dbReference type="PROSITE" id="PS51186">
    <property type="entry name" value="GNAT"/>
    <property type="match status" value="1"/>
</dbReference>
<keyword evidence="7" id="KW-1185">Reference proteome</keyword>
<dbReference type="GO" id="GO:0016747">
    <property type="term" value="F:acyltransferase activity, transferring groups other than amino-acyl groups"/>
    <property type="evidence" value="ECO:0007669"/>
    <property type="project" value="InterPro"/>
</dbReference>
<evidence type="ECO:0000313" key="6">
    <source>
        <dbReference type="EMBL" id="TSB46494.1"/>
    </source>
</evidence>
<evidence type="ECO:0000256" key="3">
    <source>
        <dbReference type="ARBA" id="ARBA00050603"/>
    </source>
</evidence>
<dbReference type="OrthoDB" id="9798006at2"/>
<evidence type="ECO:0000313" key="7">
    <source>
        <dbReference type="Proteomes" id="UP000318521"/>
    </source>
</evidence>
<proteinExistence type="predicted"/>
<evidence type="ECO:0000256" key="4">
    <source>
        <dbReference type="ARBA" id="ARBA00051334"/>
    </source>
</evidence>
<dbReference type="Gene3D" id="3.40.630.30">
    <property type="match status" value="1"/>
</dbReference>
<keyword evidence="1 6" id="KW-0808">Transferase</keyword>
<dbReference type="EMBL" id="VLXZ01000006">
    <property type="protein sequence ID" value="TSB46494.1"/>
    <property type="molecule type" value="Genomic_DNA"/>
</dbReference>
<keyword evidence="2" id="KW-0012">Acyltransferase</keyword>
<dbReference type="PANTHER" id="PTHR43072">
    <property type="entry name" value="N-ACETYLTRANSFERASE"/>
    <property type="match status" value="1"/>
</dbReference>
<dbReference type="AlphaFoldDB" id="A0A553ZYI0"/>
<comment type="catalytic activity">
    <reaction evidence="4">
        <text>L-methionine sulfone + acetyl-CoA = N-acetyl-L-methionine sulfone + CoA + H(+)</text>
        <dbReference type="Rhea" id="RHEA:47656"/>
        <dbReference type="ChEBI" id="CHEBI:15378"/>
        <dbReference type="ChEBI" id="CHEBI:57287"/>
        <dbReference type="ChEBI" id="CHEBI:57288"/>
        <dbReference type="ChEBI" id="CHEBI:87824"/>
        <dbReference type="ChEBI" id="CHEBI:87825"/>
    </reaction>
</comment>
<dbReference type="CDD" id="cd04301">
    <property type="entry name" value="NAT_SF"/>
    <property type="match status" value="1"/>
</dbReference>
<feature type="domain" description="N-acetyltransferase" evidence="5">
    <location>
        <begin position="1"/>
        <end position="164"/>
    </location>
</feature>
<comment type="caution">
    <text evidence="6">The sequence shown here is derived from an EMBL/GenBank/DDBJ whole genome shotgun (WGS) entry which is preliminary data.</text>
</comment>
<dbReference type="SUPFAM" id="SSF55729">
    <property type="entry name" value="Acyl-CoA N-acyltransferases (Nat)"/>
    <property type="match status" value="1"/>
</dbReference>
<dbReference type="FunFam" id="3.40.630.30:FF:000026">
    <property type="entry name" value="Phosphinothricin acetyltransferase"/>
    <property type="match status" value="1"/>
</dbReference>
<dbReference type="RefSeq" id="WP_143848941.1">
    <property type="nucleotide sequence ID" value="NZ_VLXZ01000006.1"/>
</dbReference>
<protein>
    <submittedName>
        <fullName evidence="6">N-acetyltransferase</fullName>
    </submittedName>
</protein>
<dbReference type="InterPro" id="IPR016181">
    <property type="entry name" value="Acyl_CoA_acyltransferase"/>
</dbReference>
<comment type="catalytic activity">
    <reaction evidence="3">
        <text>L-methionine sulfoximine + acetyl-CoA = N-acetyl-L-methionine sulfoximine + CoA + H(+)</text>
        <dbReference type="Rhea" id="RHEA:47660"/>
        <dbReference type="ChEBI" id="CHEBI:15378"/>
        <dbReference type="ChEBI" id="CHEBI:57287"/>
        <dbReference type="ChEBI" id="CHEBI:57288"/>
        <dbReference type="ChEBI" id="CHEBI:87826"/>
        <dbReference type="ChEBI" id="CHEBI:87827"/>
    </reaction>
</comment>
<name>A0A553ZYI0_9BACI</name>
<organism evidence="6 7">
    <name type="scientific">Alkalicoccobacillus porphyridii</name>
    <dbReference type="NCBI Taxonomy" id="2597270"/>
    <lineage>
        <taxon>Bacteria</taxon>
        <taxon>Bacillati</taxon>
        <taxon>Bacillota</taxon>
        <taxon>Bacilli</taxon>
        <taxon>Bacillales</taxon>
        <taxon>Bacillaceae</taxon>
        <taxon>Alkalicoccobacillus</taxon>
    </lineage>
</organism>
<dbReference type="Pfam" id="PF13420">
    <property type="entry name" value="Acetyltransf_4"/>
    <property type="match status" value="1"/>
</dbReference>
<evidence type="ECO:0000256" key="2">
    <source>
        <dbReference type="ARBA" id="ARBA00023315"/>
    </source>
</evidence>
<dbReference type="Proteomes" id="UP000318521">
    <property type="component" value="Unassembled WGS sequence"/>
</dbReference>
<evidence type="ECO:0000259" key="5">
    <source>
        <dbReference type="PROSITE" id="PS51186"/>
    </source>
</evidence>
<dbReference type="InterPro" id="IPR000182">
    <property type="entry name" value="GNAT_dom"/>
</dbReference>
<gene>
    <name evidence="6" type="ORF">FN960_11890</name>
</gene>
<accession>A0A553ZYI0</accession>
<reference evidence="6 7" key="1">
    <citation type="submission" date="2019-07" db="EMBL/GenBank/DDBJ databases">
        <authorList>
            <person name="Park Y.J."/>
            <person name="Jeong S.E."/>
            <person name="Jung H.S."/>
        </authorList>
    </citation>
    <scope>NUCLEOTIDE SEQUENCE [LARGE SCALE GENOMIC DNA]</scope>
    <source>
        <strain evidence="7">P16(2019)</strain>
    </source>
</reference>
<evidence type="ECO:0000256" key="1">
    <source>
        <dbReference type="ARBA" id="ARBA00022679"/>
    </source>
</evidence>
<sequence>MIREAQEKDIPAILDIYNEAILFTTSLYHYDPHSLEQMKQWYNQKQESGFPVLVFEGEEDGLVYGFATYGSFRPHAAYQYTVEHSVYVHSDYRKKGLGTKLLKAIIKLAEEQEYATLVAGIDAVNTNSIAVHERLGFVHSGTIRRAGYKFDKWLDLAFYQLDLPGPKA</sequence>
<dbReference type="PANTHER" id="PTHR43072:SF23">
    <property type="entry name" value="UPF0039 PROTEIN C11D3.02C"/>
    <property type="match status" value="1"/>
</dbReference>